<keyword evidence="2" id="KW-1185">Reference proteome</keyword>
<dbReference type="GO" id="GO:0071897">
    <property type="term" value="P:DNA biosynthetic process"/>
    <property type="evidence" value="ECO:0007669"/>
    <property type="project" value="UniProtKB-ARBA"/>
</dbReference>
<dbReference type="InterPro" id="IPR043502">
    <property type="entry name" value="DNA/RNA_pol_sf"/>
</dbReference>
<evidence type="ECO:0000313" key="2">
    <source>
        <dbReference type="Proteomes" id="UP000887013"/>
    </source>
</evidence>
<dbReference type="Proteomes" id="UP000887013">
    <property type="component" value="Unassembled WGS sequence"/>
</dbReference>
<accession>A0A8X6MW30</accession>
<evidence type="ECO:0000313" key="1">
    <source>
        <dbReference type="EMBL" id="GFS81001.1"/>
    </source>
</evidence>
<reference evidence="1" key="1">
    <citation type="submission" date="2020-08" db="EMBL/GenBank/DDBJ databases">
        <title>Multicomponent nature underlies the extraordinary mechanical properties of spider dragline silk.</title>
        <authorList>
            <person name="Kono N."/>
            <person name="Nakamura H."/>
            <person name="Mori M."/>
            <person name="Yoshida Y."/>
            <person name="Ohtoshi R."/>
            <person name="Malay A.D."/>
            <person name="Moran D.A.P."/>
            <person name="Tomita M."/>
            <person name="Numata K."/>
            <person name="Arakawa K."/>
        </authorList>
    </citation>
    <scope>NUCLEOTIDE SEQUENCE</scope>
</reference>
<proteinExistence type="predicted"/>
<gene>
    <name evidence="1" type="primary">AVEN_267430_1</name>
    <name evidence="1" type="ORF">NPIL_467681</name>
</gene>
<dbReference type="AlphaFoldDB" id="A0A8X6MW30"/>
<comment type="caution">
    <text evidence="1">The sequence shown here is derived from an EMBL/GenBank/DDBJ whole genome shotgun (WGS) entry which is preliminary data.</text>
</comment>
<dbReference type="EMBL" id="BMAW01002928">
    <property type="protein sequence ID" value="GFS81001.1"/>
    <property type="molecule type" value="Genomic_DNA"/>
</dbReference>
<dbReference type="OrthoDB" id="6429540at2759"/>
<sequence length="155" mass="18530">MVQKWPVNDCHAVNAYLNLKHVQLKYEQRMKRLLVLSRKRYIYETQKGKIVTKGFQKRINELIEFISRLVLENVWSFIFSTPKPTPNPQLGVSYAWMEDNLSLSSRGWILWVDIIQQARYKCRDAKKYSIYRKTKHLSDYKSKSCVAVHMLKKYP</sequence>
<dbReference type="SUPFAM" id="SSF56672">
    <property type="entry name" value="DNA/RNA polymerases"/>
    <property type="match status" value="1"/>
</dbReference>
<name>A0A8X6MW30_NEPPI</name>
<protein>
    <submittedName>
        <fullName evidence="1">DNA polymerase</fullName>
    </submittedName>
</protein>
<organism evidence="1 2">
    <name type="scientific">Nephila pilipes</name>
    <name type="common">Giant wood spider</name>
    <name type="synonym">Nephila maculata</name>
    <dbReference type="NCBI Taxonomy" id="299642"/>
    <lineage>
        <taxon>Eukaryota</taxon>
        <taxon>Metazoa</taxon>
        <taxon>Ecdysozoa</taxon>
        <taxon>Arthropoda</taxon>
        <taxon>Chelicerata</taxon>
        <taxon>Arachnida</taxon>
        <taxon>Araneae</taxon>
        <taxon>Araneomorphae</taxon>
        <taxon>Entelegynae</taxon>
        <taxon>Araneoidea</taxon>
        <taxon>Nephilidae</taxon>
        <taxon>Nephila</taxon>
    </lineage>
</organism>